<dbReference type="Gene3D" id="2.170.130.10">
    <property type="entry name" value="TonB-dependent receptor, plug domain"/>
    <property type="match status" value="1"/>
</dbReference>
<evidence type="ECO:0000313" key="4">
    <source>
        <dbReference type="Proteomes" id="UP000245535"/>
    </source>
</evidence>
<dbReference type="AlphaFoldDB" id="A0A315ZJ98"/>
<dbReference type="PANTHER" id="PTHR30069">
    <property type="entry name" value="TONB-DEPENDENT OUTER MEMBRANE RECEPTOR"/>
    <property type="match status" value="1"/>
</dbReference>
<dbReference type="InterPro" id="IPR008969">
    <property type="entry name" value="CarboxyPept-like_regulatory"/>
</dbReference>
<keyword evidence="1" id="KW-0732">Signal</keyword>
<protein>
    <submittedName>
        <fullName evidence="3">Outer membrane receptor protein involved in Fe transport</fullName>
    </submittedName>
</protein>
<reference evidence="3 4" key="1">
    <citation type="submission" date="2018-03" db="EMBL/GenBank/DDBJ databases">
        <title>Genomic Encyclopedia of Archaeal and Bacterial Type Strains, Phase II (KMG-II): from individual species to whole genera.</title>
        <authorList>
            <person name="Goeker M."/>
        </authorList>
    </citation>
    <scope>NUCLEOTIDE SEQUENCE [LARGE SCALE GENOMIC DNA]</scope>
    <source>
        <strain evidence="3 4">DSM 28229</strain>
    </source>
</reference>
<dbReference type="EMBL" id="QGDO01000001">
    <property type="protein sequence ID" value="PWJ44764.1"/>
    <property type="molecule type" value="Genomic_DNA"/>
</dbReference>
<dbReference type="OrthoDB" id="9804995at2"/>
<keyword evidence="4" id="KW-1185">Reference proteome</keyword>
<dbReference type="PANTHER" id="PTHR30069:SF29">
    <property type="entry name" value="HEMOGLOBIN AND HEMOGLOBIN-HAPTOGLOBIN-BINDING PROTEIN 1-RELATED"/>
    <property type="match status" value="1"/>
</dbReference>
<sequence>MKIQHYFPLVMLFCIAFFQGAITHAQTVRGVIKDADTKEALVGASVQIMTSDHSVIGAVTNMDGEFSITNAPLGRQSLQISFVGYEPKLIHNIIISRAKEAVISEFLKESSEMLESVDVVAQTDKAISQNEFAVVSARTFSVEETERMPGGLSDPSRMLTTFAGVTMGSPEGNNDIVVRGNSPRGLQWRLEGMPIPNPNHFANEGGTGGGISALNSAMLANSDFYMGAFPAEYGNATSGIFNIQLKEGNNQQTQFGFELGALGTDLTAEGPFTDSGNNSFIVNYRYSSLGLLHAAGLRIVGDNIPNYQDGSFKLKFDLGKKGEIIAYGLGGYNSIDQKESTADGLVYEDIDFTTSFGIVGLQHNLSISPKTKLETTFQATSKKSDLIQYMLDSPTASEMHLEGEYASSRPEYRMKWDLTHKLNNKHKFKVGALWQNLNYDIKVSIFEKDFNQTITYLDDKGSSNILETYGMWKYAVNNRLSLNSGVHLTHFRQTEETVVEPRFSLQYSLGAKDIISIGYGLHSNAEDLSVYLTQVVDENGNTYQPNLDLRMAKSEHYVIGYQHFFSDQLNFKAEAYYQRHYDVPVINDENRNESSMNITSGDELWGTELLNEGTGRNVGVELTLEKYFMNGYYYLLSGTVYDAKYTALDGVERNSHFNGNYAGNLVGGKEWQWETKKGKSKTFGVGGKFALMGGYYYTPIDEEASLREEQTVFVEDEIYSLKGDDIMRIDLQLNLITNKKKSTHTWSLDIQNVTNVQTSTHRYYNRFEGQFKEIAQMGFLPNLSYRVEF</sequence>
<dbReference type="GO" id="GO:0015344">
    <property type="term" value="F:siderophore uptake transmembrane transporter activity"/>
    <property type="evidence" value="ECO:0007669"/>
    <property type="project" value="TreeGrafter"/>
</dbReference>
<keyword evidence="3" id="KW-0675">Receptor</keyword>
<accession>A0A315ZJ98</accession>
<gene>
    <name evidence="3" type="ORF">BC781_1011135</name>
</gene>
<dbReference type="Proteomes" id="UP000245535">
    <property type="component" value="Unassembled WGS sequence"/>
</dbReference>
<dbReference type="SUPFAM" id="SSF49464">
    <property type="entry name" value="Carboxypeptidase regulatory domain-like"/>
    <property type="match status" value="1"/>
</dbReference>
<feature type="domain" description="TonB-dependent receptor plug" evidence="2">
    <location>
        <begin position="137"/>
        <end position="239"/>
    </location>
</feature>
<dbReference type="Gene3D" id="2.60.40.1120">
    <property type="entry name" value="Carboxypeptidase-like, regulatory domain"/>
    <property type="match status" value="1"/>
</dbReference>
<comment type="caution">
    <text evidence="3">The sequence shown here is derived from an EMBL/GenBank/DDBJ whole genome shotgun (WGS) entry which is preliminary data.</text>
</comment>
<evidence type="ECO:0000259" key="2">
    <source>
        <dbReference type="Pfam" id="PF07715"/>
    </source>
</evidence>
<evidence type="ECO:0000256" key="1">
    <source>
        <dbReference type="ARBA" id="ARBA00022729"/>
    </source>
</evidence>
<dbReference type="InterPro" id="IPR039426">
    <property type="entry name" value="TonB-dep_rcpt-like"/>
</dbReference>
<dbReference type="RefSeq" id="WP_109616235.1">
    <property type="nucleotide sequence ID" value="NZ_QGDO01000001.1"/>
</dbReference>
<dbReference type="Pfam" id="PF13715">
    <property type="entry name" value="CarbopepD_reg_2"/>
    <property type="match status" value="1"/>
</dbReference>
<dbReference type="SUPFAM" id="SSF56935">
    <property type="entry name" value="Porins"/>
    <property type="match status" value="1"/>
</dbReference>
<dbReference type="InterPro" id="IPR037066">
    <property type="entry name" value="Plug_dom_sf"/>
</dbReference>
<dbReference type="InterPro" id="IPR012910">
    <property type="entry name" value="Plug_dom"/>
</dbReference>
<name>A0A315ZJ98_SEDFL</name>
<evidence type="ECO:0000313" key="3">
    <source>
        <dbReference type="EMBL" id="PWJ44764.1"/>
    </source>
</evidence>
<dbReference type="GO" id="GO:0044718">
    <property type="term" value="P:siderophore transmembrane transport"/>
    <property type="evidence" value="ECO:0007669"/>
    <property type="project" value="TreeGrafter"/>
</dbReference>
<dbReference type="GO" id="GO:0009279">
    <property type="term" value="C:cell outer membrane"/>
    <property type="evidence" value="ECO:0007669"/>
    <property type="project" value="TreeGrafter"/>
</dbReference>
<dbReference type="Pfam" id="PF07715">
    <property type="entry name" value="Plug"/>
    <property type="match status" value="1"/>
</dbReference>
<proteinExistence type="predicted"/>
<organism evidence="3 4">
    <name type="scientific">Sediminitomix flava</name>
    <dbReference type="NCBI Taxonomy" id="379075"/>
    <lineage>
        <taxon>Bacteria</taxon>
        <taxon>Pseudomonadati</taxon>
        <taxon>Bacteroidota</taxon>
        <taxon>Cytophagia</taxon>
        <taxon>Cytophagales</taxon>
        <taxon>Flammeovirgaceae</taxon>
        <taxon>Sediminitomix</taxon>
    </lineage>
</organism>